<dbReference type="PANTHER" id="PTHR23028">
    <property type="entry name" value="ACETYLTRANSFERASE"/>
    <property type="match status" value="1"/>
</dbReference>
<dbReference type="AlphaFoldDB" id="C9LPN5"/>
<evidence type="ECO:0000313" key="4">
    <source>
        <dbReference type="Proteomes" id="UP000004736"/>
    </source>
</evidence>
<protein>
    <submittedName>
        <fullName evidence="3">Acyltransferase</fullName>
    </submittedName>
</protein>
<dbReference type="HOGENOM" id="CLU_773471_0_0_9"/>
<organism evidence="3 4">
    <name type="scientific">Dialister invisus DSM 15470</name>
    <dbReference type="NCBI Taxonomy" id="592028"/>
    <lineage>
        <taxon>Bacteria</taxon>
        <taxon>Bacillati</taxon>
        <taxon>Bacillota</taxon>
        <taxon>Negativicutes</taxon>
        <taxon>Veillonellales</taxon>
        <taxon>Veillonellaceae</taxon>
        <taxon>Dialister</taxon>
    </lineage>
</organism>
<keyword evidence="1" id="KW-0472">Membrane</keyword>
<evidence type="ECO:0000256" key="1">
    <source>
        <dbReference type="SAM" id="Phobius"/>
    </source>
</evidence>
<dbReference type="STRING" id="592028.GCWU000321_01515"/>
<dbReference type="EMBL" id="ACIM02000001">
    <property type="protein sequence ID" value="EEW97521.1"/>
    <property type="molecule type" value="Genomic_DNA"/>
</dbReference>
<keyword evidence="1" id="KW-0812">Transmembrane</keyword>
<dbReference type="Pfam" id="PF01757">
    <property type="entry name" value="Acyl_transf_3"/>
    <property type="match status" value="1"/>
</dbReference>
<feature type="transmembrane region" description="Helical" evidence="1">
    <location>
        <begin position="12"/>
        <end position="28"/>
    </location>
</feature>
<dbReference type="InterPro" id="IPR050879">
    <property type="entry name" value="Acyltransferase_3"/>
</dbReference>
<proteinExistence type="predicted"/>
<sequence>MEKLDSLQGLRFLGFFLIFLNHAGWLLWKTKYFDFGARGVEIFFVLSGFLVAYNYQDADFAYDLKSSFKYMWSKLQKFYVLHMLTFLVVLCYMERHGFKYPDGVHGFIRDVFLNITLLKGWYDPAKFTFNGVTWFLSCILFIYFCVPHIIDFFKSKKWRGTALLSFLILFMLKMTFDTMGYKMGMNPWSGVFGWYCNPAYRLFDFLLGYTGFLVLSGFSGELSKKKASLLQVSMLIFYFAACRLFDTQWVPAPFILLTVLLIFTFTLSGGIFDKLFGNKLLIHLGNISFELYIVHQVNINLMNHILDELLDHNHLAVFLILLVISILMAEFFYWKPVKEFITKTIW</sequence>
<evidence type="ECO:0000313" key="3">
    <source>
        <dbReference type="EMBL" id="EEW97521.1"/>
    </source>
</evidence>
<comment type="caution">
    <text evidence="3">The sequence shown here is derived from an EMBL/GenBank/DDBJ whole genome shotgun (WGS) entry which is preliminary data.</text>
</comment>
<dbReference type="GO" id="GO:0000271">
    <property type="term" value="P:polysaccharide biosynthetic process"/>
    <property type="evidence" value="ECO:0007669"/>
    <property type="project" value="TreeGrafter"/>
</dbReference>
<dbReference type="Proteomes" id="UP000004736">
    <property type="component" value="Unassembled WGS sequence"/>
</dbReference>
<keyword evidence="1" id="KW-1133">Transmembrane helix</keyword>
<dbReference type="PANTHER" id="PTHR23028:SF53">
    <property type="entry name" value="ACYL_TRANSF_3 DOMAIN-CONTAINING PROTEIN"/>
    <property type="match status" value="1"/>
</dbReference>
<dbReference type="eggNOG" id="COG1835">
    <property type="taxonomic scope" value="Bacteria"/>
</dbReference>
<feature type="transmembrane region" description="Helical" evidence="1">
    <location>
        <begin position="160"/>
        <end position="179"/>
    </location>
</feature>
<dbReference type="InterPro" id="IPR002656">
    <property type="entry name" value="Acyl_transf_3_dom"/>
</dbReference>
<dbReference type="GO" id="GO:0016020">
    <property type="term" value="C:membrane"/>
    <property type="evidence" value="ECO:0007669"/>
    <property type="project" value="TreeGrafter"/>
</dbReference>
<feature type="transmembrane region" description="Helical" evidence="1">
    <location>
        <begin position="35"/>
        <end position="55"/>
    </location>
</feature>
<feature type="domain" description="Acyltransferase 3" evidence="2">
    <location>
        <begin position="5"/>
        <end position="327"/>
    </location>
</feature>
<feature type="transmembrane region" description="Helical" evidence="1">
    <location>
        <begin position="199"/>
        <end position="220"/>
    </location>
</feature>
<feature type="transmembrane region" description="Helical" evidence="1">
    <location>
        <begin position="315"/>
        <end position="334"/>
    </location>
</feature>
<dbReference type="GO" id="GO:0016747">
    <property type="term" value="F:acyltransferase activity, transferring groups other than amino-acyl groups"/>
    <property type="evidence" value="ECO:0007669"/>
    <property type="project" value="InterPro"/>
</dbReference>
<gene>
    <name evidence="3" type="ORF">GCWU000321_01515</name>
</gene>
<dbReference type="RefSeq" id="WP_007070453.1">
    <property type="nucleotide sequence ID" value="NZ_GG698602.1"/>
</dbReference>
<evidence type="ECO:0000259" key="2">
    <source>
        <dbReference type="Pfam" id="PF01757"/>
    </source>
</evidence>
<dbReference type="GeneID" id="78278080"/>
<dbReference type="OrthoDB" id="9806223at2"/>
<keyword evidence="3" id="KW-0012">Acyltransferase</keyword>
<accession>C9LPN5</accession>
<feature type="transmembrane region" description="Helical" evidence="1">
    <location>
        <begin position="252"/>
        <end position="272"/>
    </location>
</feature>
<reference evidence="3" key="1">
    <citation type="submission" date="2009-09" db="EMBL/GenBank/DDBJ databases">
        <authorList>
            <person name="Weinstock G."/>
            <person name="Sodergren E."/>
            <person name="Clifton S."/>
            <person name="Fulton L."/>
            <person name="Fulton B."/>
            <person name="Courtney L."/>
            <person name="Fronick C."/>
            <person name="Harrison M."/>
            <person name="Strong C."/>
            <person name="Farmer C."/>
            <person name="Delahaunty K."/>
            <person name="Markovic C."/>
            <person name="Hall O."/>
            <person name="Minx P."/>
            <person name="Tomlinson C."/>
            <person name="Mitreva M."/>
            <person name="Nelson J."/>
            <person name="Hou S."/>
            <person name="Wollam A."/>
            <person name="Pepin K.H."/>
            <person name="Johnson M."/>
            <person name="Bhonagiri V."/>
            <person name="Nash W.E."/>
            <person name="Warren W."/>
            <person name="Chinwalla A."/>
            <person name="Mardis E.R."/>
            <person name="Wilson R.K."/>
        </authorList>
    </citation>
    <scope>NUCLEOTIDE SEQUENCE [LARGE SCALE GENOMIC DNA]</scope>
    <source>
        <strain evidence="3">DSM 15470</strain>
    </source>
</reference>
<feature type="transmembrane region" description="Helical" evidence="1">
    <location>
        <begin position="134"/>
        <end position="153"/>
    </location>
</feature>
<keyword evidence="3" id="KW-0808">Transferase</keyword>
<name>C9LPN5_9FIRM</name>
<keyword evidence="4" id="KW-1185">Reference proteome</keyword>
<feature type="transmembrane region" description="Helical" evidence="1">
    <location>
        <begin position="75"/>
        <end position="92"/>
    </location>
</feature>